<proteinExistence type="predicted"/>
<feature type="domain" description="Ribonucleases P/MRP subunit Pop8-like" evidence="2">
    <location>
        <begin position="39"/>
        <end position="114"/>
    </location>
</feature>
<evidence type="ECO:0000259" key="2">
    <source>
        <dbReference type="Pfam" id="PF20976"/>
    </source>
</evidence>
<feature type="region of interest" description="Disordered" evidence="1">
    <location>
        <begin position="1"/>
        <end position="28"/>
    </location>
</feature>
<evidence type="ECO:0000256" key="1">
    <source>
        <dbReference type="SAM" id="MobiDB-lite"/>
    </source>
</evidence>
<dbReference type="EMBL" id="PDLM01000001">
    <property type="protein sequence ID" value="RDW89495.1"/>
    <property type="molecule type" value="Genomic_DNA"/>
</dbReference>
<dbReference type="PANTHER" id="PTHR28173:SF1">
    <property type="entry name" value="RIBONUCLEASES P_MRP PROTEIN SUBUNIT POP8"/>
    <property type="match status" value="1"/>
</dbReference>
<dbReference type="Proteomes" id="UP000256645">
    <property type="component" value="Unassembled WGS sequence"/>
</dbReference>
<gene>
    <name evidence="3" type="ORF">BP6252_01527</name>
</gene>
<reference evidence="3 4" key="1">
    <citation type="journal article" date="2018" name="IMA Fungus">
        <title>IMA Genome-F 9: Draft genome sequence of Annulohypoxylon stygium, Aspergillus mulundensis, Berkeleyomyces basicola (syn. Thielaviopsis basicola), Ceratocystis smalleyi, two Cercospora beticola strains, Coleophoma cylindrospora, Fusarium fracticaudum, Phialophora cf. hyalina, and Morchella septimelata.</title>
        <authorList>
            <person name="Wingfield B.D."/>
            <person name="Bills G.F."/>
            <person name="Dong Y."/>
            <person name="Huang W."/>
            <person name="Nel W.J."/>
            <person name="Swalarsk-Parry B.S."/>
            <person name="Vaghefi N."/>
            <person name="Wilken P.M."/>
            <person name="An Z."/>
            <person name="de Beer Z.W."/>
            <person name="De Vos L."/>
            <person name="Chen L."/>
            <person name="Duong T.A."/>
            <person name="Gao Y."/>
            <person name="Hammerbacher A."/>
            <person name="Kikkert J.R."/>
            <person name="Li Y."/>
            <person name="Li H."/>
            <person name="Li K."/>
            <person name="Li Q."/>
            <person name="Liu X."/>
            <person name="Ma X."/>
            <person name="Naidoo K."/>
            <person name="Pethybridge S.J."/>
            <person name="Sun J."/>
            <person name="Steenkamp E.T."/>
            <person name="van der Nest M.A."/>
            <person name="van Wyk S."/>
            <person name="Wingfield M.J."/>
            <person name="Xiong C."/>
            <person name="Yue Q."/>
            <person name="Zhang X."/>
        </authorList>
    </citation>
    <scope>NUCLEOTIDE SEQUENCE [LARGE SCALE GENOMIC DNA]</scope>
    <source>
        <strain evidence="3 4">BP6252</strain>
    </source>
</reference>
<dbReference type="GO" id="GO:0004526">
    <property type="term" value="F:ribonuclease P activity"/>
    <property type="evidence" value="ECO:0007669"/>
    <property type="project" value="TreeGrafter"/>
</dbReference>
<dbReference type="GO" id="GO:0000171">
    <property type="term" value="F:ribonuclease MRP activity"/>
    <property type="evidence" value="ECO:0007669"/>
    <property type="project" value="TreeGrafter"/>
</dbReference>
<dbReference type="InterPro" id="IPR049128">
    <property type="entry name" value="Pop8-like_dom"/>
</dbReference>
<name>A0A3D8ST76_9HELO</name>
<dbReference type="AlphaFoldDB" id="A0A3D8ST76"/>
<evidence type="ECO:0000313" key="3">
    <source>
        <dbReference type="EMBL" id="RDW89495.1"/>
    </source>
</evidence>
<dbReference type="PANTHER" id="PTHR28173">
    <property type="entry name" value="RIBONUCLEASES P/MRP PROTEIN SUBUNIT POP8"/>
    <property type="match status" value="1"/>
</dbReference>
<evidence type="ECO:0000313" key="4">
    <source>
        <dbReference type="Proteomes" id="UP000256645"/>
    </source>
</evidence>
<dbReference type="GO" id="GO:0005655">
    <property type="term" value="C:nucleolar ribonuclease P complex"/>
    <property type="evidence" value="ECO:0007669"/>
    <property type="project" value="InterPro"/>
</dbReference>
<dbReference type="Pfam" id="PF20976">
    <property type="entry name" value="Pop8"/>
    <property type="match status" value="1"/>
</dbReference>
<dbReference type="GO" id="GO:0000294">
    <property type="term" value="P:nuclear-transcribed mRNA catabolic process, RNase MRP-dependent"/>
    <property type="evidence" value="ECO:0007669"/>
    <property type="project" value="TreeGrafter"/>
</dbReference>
<dbReference type="GO" id="GO:0008033">
    <property type="term" value="P:tRNA processing"/>
    <property type="evidence" value="ECO:0007669"/>
    <property type="project" value="InterPro"/>
</dbReference>
<protein>
    <recommendedName>
        <fullName evidence="2">Ribonucleases P/MRP subunit Pop8-like domain-containing protein</fullName>
    </recommendedName>
</protein>
<dbReference type="STRING" id="1849047.A0A3D8ST76"/>
<sequence length="150" mass="16311">MDTSGDISMEDAAQGSQETSQKAIPKGHEIRSITIKAPPFSYIHLELIDSSSSPRKTGLDDLTVKSYITAALTQFLGLTGSAISVDILKVEERECWIRVPREDLSPVVAALGGWVGGDEQEGQVAWRVRGKGSWLNVLVANKDTSKIWEA</sequence>
<dbReference type="InterPro" id="IPR020347">
    <property type="entry name" value="Pop8"/>
</dbReference>
<keyword evidence="4" id="KW-1185">Reference proteome</keyword>
<dbReference type="OrthoDB" id="5530243at2759"/>
<dbReference type="GO" id="GO:0034965">
    <property type="term" value="P:intronic box C/D snoRNA processing"/>
    <property type="evidence" value="ECO:0007669"/>
    <property type="project" value="TreeGrafter"/>
</dbReference>
<organism evidence="3 4">
    <name type="scientific">Coleophoma cylindrospora</name>
    <dbReference type="NCBI Taxonomy" id="1849047"/>
    <lineage>
        <taxon>Eukaryota</taxon>
        <taxon>Fungi</taxon>
        <taxon>Dikarya</taxon>
        <taxon>Ascomycota</taxon>
        <taxon>Pezizomycotina</taxon>
        <taxon>Leotiomycetes</taxon>
        <taxon>Helotiales</taxon>
        <taxon>Dermateaceae</taxon>
        <taxon>Coleophoma</taxon>
    </lineage>
</organism>
<comment type="caution">
    <text evidence="3">The sequence shown here is derived from an EMBL/GenBank/DDBJ whole genome shotgun (WGS) entry which is preliminary data.</text>
</comment>
<accession>A0A3D8ST76</accession>
<dbReference type="GO" id="GO:0000172">
    <property type="term" value="C:ribonuclease MRP complex"/>
    <property type="evidence" value="ECO:0007669"/>
    <property type="project" value="InterPro"/>
</dbReference>